<dbReference type="OrthoDB" id="1749473at2759"/>
<dbReference type="EMBL" id="JAAAIN010000294">
    <property type="protein sequence ID" value="KAG0316581.1"/>
    <property type="molecule type" value="Genomic_DNA"/>
</dbReference>
<gene>
    <name evidence="4" type="ORF">BGZ97_006626</name>
</gene>
<dbReference type="SUPFAM" id="SSF111347">
    <property type="entry name" value="Rap/Ran-GAP"/>
    <property type="match status" value="1"/>
</dbReference>
<dbReference type="PROSITE" id="PS50085">
    <property type="entry name" value="RAPGAP"/>
    <property type="match status" value="1"/>
</dbReference>
<proteinExistence type="predicted"/>
<keyword evidence="5" id="KW-1185">Reference proteome</keyword>
<dbReference type="PANTHER" id="PTHR21344">
    <property type="entry name" value="RAL GTPASE-ACTIVATING PROTEIN SUBUNIT BETA"/>
    <property type="match status" value="1"/>
</dbReference>
<evidence type="ECO:0000256" key="2">
    <source>
        <dbReference type="SAM" id="MobiDB-lite"/>
    </source>
</evidence>
<feature type="domain" description="Rap-GAP" evidence="3">
    <location>
        <begin position="1187"/>
        <end position="1420"/>
    </location>
</feature>
<feature type="compositionally biased region" description="Low complexity" evidence="2">
    <location>
        <begin position="393"/>
        <end position="413"/>
    </location>
</feature>
<dbReference type="Pfam" id="PF02145">
    <property type="entry name" value="Rap_GAP"/>
    <property type="match status" value="1"/>
</dbReference>
<evidence type="ECO:0000313" key="5">
    <source>
        <dbReference type="Proteomes" id="UP000823405"/>
    </source>
</evidence>
<name>A0A9P6RFM6_9FUNG</name>
<dbReference type="Gene3D" id="3.40.50.11210">
    <property type="entry name" value="Rap/Ran-GAP"/>
    <property type="match status" value="1"/>
</dbReference>
<dbReference type="PANTHER" id="PTHR21344:SF1">
    <property type="entry name" value="RAL GTPASE-ACTIVATING PROTEIN SUBUNIT BETA"/>
    <property type="match status" value="1"/>
</dbReference>
<dbReference type="InterPro" id="IPR000331">
    <property type="entry name" value="Rap/Ran_GAP_dom"/>
</dbReference>
<evidence type="ECO:0000313" key="4">
    <source>
        <dbReference type="EMBL" id="KAG0316581.1"/>
    </source>
</evidence>
<protein>
    <recommendedName>
        <fullName evidence="3">Rap-GAP domain-containing protein</fullName>
    </recommendedName>
</protein>
<feature type="region of interest" description="Disordered" evidence="2">
    <location>
        <begin position="393"/>
        <end position="423"/>
    </location>
</feature>
<evidence type="ECO:0000256" key="1">
    <source>
        <dbReference type="ARBA" id="ARBA00022468"/>
    </source>
</evidence>
<dbReference type="InterPro" id="IPR035974">
    <property type="entry name" value="Rap/Ran-GAP_sf"/>
</dbReference>
<feature type="region of interest" description="Disordered" evidence="2">
    <location>
        <begin position="129"/>
        <end position="148"/>
    </location>
</feature>
<dbReference type="Proteomes" id="UP000823405">
    <property type="component" value="Unassembled WGS sequence"/>
</dbReference>
<dbReference type="InterPro" id="IPR039930">
    <property type="entry name" value="RALGAPB"/>
</dbReference>
<dbReference type="Pfam" id="PF23948">
    <property type="entry name" value="ARM_5"/>
    <property type="match status" value="1"/>
</dbReference>
<accession>A0A9P6RFM6</accession>
<feature type="region of interest" description="Disordered" evidence="2">
    <location>
        <begin position="873"/>
        <end position="897"/>
    </location>
</feature>
<organism evidence="4 5">
    <name type="scientific">Linnemannia gamsii</name>
    <dbReference type="NCBI Taxonomy" id="64522"/>
    <lineage>
        <taxon>Eukaryota</taxon>
        <taxon>Fungi</taxon>
        <taxon>Fungi incertae sedis</taxon>
        <taxon>Mucoromycota</taxon>
        <taxon>Mortierellomycotina</taxon>
        <taxon>Mortierellomycetes</taxon>
        <taxon>Mortierellales</taxon>
        <taxon>Mortierellaceae</taxon>
        <taxon>Linnemannia</taxon>
    </lineage>
</organism>
<dbReference type="InterPro" id="IPR046859">
    <property type="entry name" value="RGPA/RALGAPB_N"/>
</dbReference>
<reference evidence="4" key="1">
    <citation type="journal article" date="2020" name="Fungal Divers.">
        <title>Resolving the Mortierellaceae phylogeny through synthesis of multi-gene phylogenetics and phylogenomics.</title>
        <authorList>
            <person name="Vandepol N."/>
            <person name="Liber J."/>
            <person name="Desiro A."/>
            <person name="Na H."/>
            <person name="Kennedy M."/>
            <person name="Barry K."/>
            <person name="Grigoriev I.V."/>
            <person name="Miller A.N."/>
            <person name="O'Donnell K."/>
            <person name="Stajich J.E."/>
            <person name="Bonito G."/>
        </authorList>
    </citation>
    <scope>NUCLEOTIDE SEQUENCE</scope>
    <source>
        <strain evidence="4">NVP60</strain>
    </source>
</reference>
<feature type="region of interest" description="Disordered" evidence="2">
    <location>
        <begin position="1042"/>
        <end position="1070"/>
    </location>
</feature>
<sequence>MFLDWIAQLGLLNHDPVSNILARFPLHVKKIMITEVTSTLLVTSDLTLLSSMAHMNWAMEVLGQGFALPLEELSITQETTQLYSQWLFEPQMRPMAFRQAAGTADEQLLYQTIFHHYSLLFQVRSTLPAPPGSNSSQNQHHRHTSTTLLSTGHAASALSASAAYHVTPTPQVPIGVLIQRHIELCKKVLTVLTMAGRQLGSTFSEETWEVLLKVILGITDSLLREQPKTTATLPEHGKMSDDLCEHLLRVLFELWLRSNIRKVRMWDVLKQCFQGWIHRIPVMHQWAASSLGLCQRVVRLLYGPGQGTDVVNLAVGGYNIGLDLQADFALYAWHRVIYLLKSPSELAPSHCLAAVNGIGRMVETFLAVGYTNNPSTIPGSPPLPSTPTDIFSSSSLSLSNHPTPSNSNSKSPSSTPPKPTSPDGNTIMHMFGSWLFEIALLQFPEADKPGPLYHWQSYRAQDHVESYTDAQASAFGVLCRIFSKRQPTSRPFLRIYTERFYEALSIGLRSETSLPTILAHSTELFTSELEGVRMMVPDFVIGIRMAMSGKIRVSTGYQSQEKQKQMLEDLHLAALKVAGCIMCLPNHFEKVELKEDWNQGLSKSANIGFEGKGAREDKEILAQLIRVLYTADSPADGSIPASKRFTTLKYYILEMLLNCLETETSSFNLRYLLHLIEVYVFEDVAFCPGLVGVVVKTIQEKIVSIQVPVEVALSAFDVLVGCAGLYEHVRRDSKSCARELVLALCRYVDALLANHGQLPTTHPLVVRAYECMLQWILAGQWIVGDQDCHLAVISSIAAGIHIIERVEEYEASVVPPKPQQEKRRWGGGAAGNAMISAVGAPLSLTKPSSSGAAKLFQVNNKYPGPIKILSQELKKDKESRKNRSASSSISGHVKASRPDLTAIQHAAEMTMTMFSNQLSHFPVWTDDIGPSRMSTMWNDIAMNRTSLVNIKESADLASLEIQQRHLHHHLSSEAGASMGPARYFLLDRRIILGCCEVSQLPASHRDSGSFVDDRGPFVVVTMRDSSGKNSWKLRVNNEVSHNGIKKSTRVEEERAGQDKAKQNGDSDLADDLDEEVDSIAYGQRLRVMAIEAADEAGIGLKQFVRSAKKSTNHKVTVDQPVTPGAEAVPKSAFDEGELEVAPSSQQAAQASGSHVFRILMAQMGYLSLENRSRIMPLHLSERLLAELHFLDGLKERDCMGVSVYFAQSGDIGYDELIHGSAAGLSKDFSRFLDCLGWPIQVETHSGYLGQLNKDICHTAPYFADRNCEVIFHVPYLMRPSNTEVPYMQDHRLVDQFRSVTMHDQVAVVWVEDRERMINLLPLIDQNVMVFILIHPLEGDSAGGLFWIRILIQGSHTTTGSVRLAANPLMIGPLADGMLVSRHALGSLVRNTAISADKACRLMGDFFTEPSAVRARYIQEVLQTHQSEEPDSISEFYRTMFATFWTQLPLTKHVCKRGIIRSIFGMASSKSKIKTAASIQSSNSQAFHPKSSGHLSIVPQVDNEPLKRGTSQHASDTNNEPLLLTPAEVRPSIDIFPENQACEDLHHLTLAVSRILDFMTEQKVKGLIRVLEHEPLAGVLSGLKGGSDPYLMYQACYAYQTLQHIPDNGASLQAVMRHSAGVVNGLVKASDVIKLDLGSVLKGLGKLRRRLASRAAIPTSTYDGVFSLLESGQGVLDILKEGLRYGQKTSMGIIHLLGEIPVDPVWATDSRQQAVRLLGSLCKDNLGWDRDGNVKTWMLTIITNLGDASDQAVCNTAHILQQDLKQDRTATIQRPYSLEARLHIPISSPILAKVQHIPYLDDSKRQIIPSTSLQWQKQACDDEAFPLTEKVQVFLDSNCQVMIILEQIQEVKQNRQFIVICDGYDESQLTANLHTTNQFNRPGQWSVKLVVSCRTHYLSQDYRGRFVPQGNGHYNRSAIDLFQEAVIALFSKEHSKDYVDQYVPLGYKFIRA</sequence>
<feature type="compositionally biased region" description="Basic and acidic residues" evidence="2">
    <location>
        <begin position="1048"/>
        <end position="1064"/>
    </location>
</feature>
<dbReference type="InterPro" id="IPR056251">
    <property type="entry name" value="Arm_rpt_dom"/>
</dbReference>
<evidence type="ECO:0000259" key="3">
    <source>
        <dbReference type="PROSITE" id="PS50085"/>
    </source>
</evidence>
<keyword evidence="1" id="KW-0343">GTPase activation</keyword>
<dbReference type="Pfam" id="PF20412">
    <property type="entry name" value="RALGAPB_N"/>
    <property type="match status" value="1"/>
</dbReference>
<comment type="caution">
    <text evidence="4">The sequence shown here is derived from an EMBL/GenBank/DDBJ whole genome shotgun (WGS) entry which is preliminary data.</text>
</comment>
<dbReference type="GO" id="GO:0005096">
    <property type="term" value="F:GTPase activator activity"/>
    <property type="evidence" value="ECO:0007669"/>
    <property type="project" value="UniProtKB-KW"/>
</dbReference>
<dbReference type="GO" id="GO:0051056">
    <property type="term" value="P:regulation of small GTPase mediated signal transduction"/>
    <property type="evidence" value="ECO:0007669"/>
    <property type="project" value="InterPro"/>
</dbReference>